<reference evidence="1" key="1">
    <citation type="submission" date="2020-08" db="EMBL/GenBank/DDBJ databases">
        <title>Plant Genome Project.</title>
        <authorList>
            <person name="Zhang R.-G."/>
        </authorList>
    </citation>
    <scope>NUCLEOTIDE SEQUENCE</scope>
    <source>
        <strain evidence="1">WSP0</strain>
        <tissue evidence="1">Leaf</tissue>
    </source>
</reference>
<protein>
    <submittedName>
        <fullName evidence="1">Uncharacterized protein</fullName>
    </submittedName>
</protein>
<gene>
    <name evidence="1" type="ORF">RHGRI_032824</name>
</gene>
<name>A0AAV6IDH1_9ERIC</name>
<evidence type="ECO:0000313" key="1">
    <source>
        <dbReference type="EMBL" id="KAG5526688.1"/>
    </source>
</evidence>
<accession>A0AAV6IDH1</accession>
<evidence type="ECO:0000313" key="2">
    <source>
        <dbReference type="Proteomes" id="UP000823749"/>
    </source>
</evidence>
<sequence>MYYKRRCKGMRCRAQGPGQKKARTDNSDPFAVPNLLEELNCSRFGSVTDEIKDLLARRSRAINSYFRMHSADLDVEKKLTKEESQVKQLETPLALPDVILLEDNSVAAHAVTGRLEVVHIDSDVEETGDQRRLEVVHIDSDVEEKGDQRPFNPYQEPAVEFLVDDFLVNKNGEYEVLIPYTWEGAKHLYPKFYSDRDWTQNQSNDDPRLSGETETRKDKGVYVGVEDDIQSEDSNCQTDSNYDGLADIWKEMNVAFECCKVIYV</sequence>
<dbReference type="AlphaFoldDB" id="A0AAV6IDH1"/>
<proteinExistence type="predicted"/>
<dbReference type="EMBL" id="JACTNZ010000011">
    <property type="protein sequence ID" value="KAG5526688.1"/>
    <property type="molecule type" value="Genomic_DNA"/>
</dbReference>
<keyword evidence="2" id="KW-1185">Reference proteome</keyword>
<organism evidence="1 2">
    <name type="scientific">Rhododendron griersonianum</name>
    <dbReference type="NCBI Taxonomy" id="479676"/>
    <lineage>
        <taxon>Eukaryota</taxon>
        <taxon>Viridiplantae</taxon>
        <taxon>Streptophyta</taxon>
        <taxon>Embryophyta</taxon>
        <taxon>Tracheophyta</taxon>
        <taxon>Spermatophyta</taxon>
        <taxon>Magnoliopsida</taxon>
        <taxon>eudicotyledons</taxon>
        <taxon>Gunneridae</taxon>
        <taxon>Pentapetalae</taxon>
        <taxon>asterids</taxon>
        <taxon>Ericales</taxon>
        <taxon>Ericaceae</taxon>
        <taxon>Ericoideae</taxon>
        <taxon>Rhodoreae</taxon>
        <taxon>Rhododendron</taxon>
    </lineage>
</organism>
<dbReference type="Proteomes" id="UP000823749">
    <property type="component" value="Chromosome 11"/>
</dbReference>
<comment type="caution">
    <text evidence="1">The sequence shown here is derived from an EMBL/GenBank/DDBJ whole genome shotgun (WGS) entry which is preliminary data.</text>
</comment>